<proteinExistence type="predicted"/>
<sequence>MELTIGLIIGTSIILALLCGILSVYYYRHAKKLSGMIWGLIGVALLCLAGFFIWVVWFGL</sequence>
<evidence type="ECO:0000313" key="3">
    <source>
        <dbReference type="EMBL" id="GBF02331.1"/>
    </source>
</evidence>
<feature type="transmembrane region" description="Helical" evidence="1">
    <location>
        <begin position="37"/>
        <end position="57"/>
    </location>
</feature>
<feature type="transmembrane region" description="Helical" evidence="1">
    <location>
        <begin position="6"/>
        <end position="25"/>
    </location>
</feature>
<dbReference type="EMBL" id="CP032744">
    <property type="protein sequence ID" value="AYJ39933.1"/>
    <property type="molecule type" value="Genomic_DNA"/>
</dbReference>
<keyword evidence="1" id="KW-0472">Membrane</keyword>
<gene>
    <name evidence="2" type="ORF">LP667_14590</name>
    <name evidence="3" type="ORF">LPPLD21_01879</name>
</gene>
<dbReference type="GeneID" id="79808671"/>
<protein>
    <submittedName>
        <fullName evidence="2">Uncharacterized protein</fullName>
    </submittedName>
</protein>
<keyword evidence="1" id="KW-0812">Transmembrane</keyword>
<dbReference type="Proteomes" id="UP000277896">
    <property type="component" value="Chromosome"/>
</dbReference>
<evidence type="ECO:0000313" key="2">
    <source>
        <dbReference type="EMBL" id="AYJ39933.1"/>
    </source>
</evidence>
<dbReference type="EMBL" id="BDOR01000009">
    <property type="protein sequence ID" value="GBF02331.1"/>
    <property type="molecule type" value="Genomic_DNA"/>
</dbReference>
<evidence type="ECO:0000313" key="4">
    <source>
        <dbReference type="Proteomes" id="UP000236162"/>
    </source>
</evidence>
<evidence type="ECO:0000256" key="1">
    <source>
        <dbReference type="SAM" id="Phobius"/>
    </source>
</evidence>
<reference evidence="3 4" key="1">
    <citation type="submission" date="2017-04" db="EMBL/GenBank/DDBJ databases">
        <title>In vitro and in silico characterization of Lactobacillus paraplantarum D2-1, a starter culture for soymilk fermentation.</title>
        <authorList>
            <person name="Endo A."/>
            <person name="Sasaki F."/>
            <person name="Maeno S."/>
            <person name="Kanesaki Y."/>
            <person name="Kubota E."/>
            <person name="Torres G.A."/>
            <person name="Tomita S."/>
            <person name="Nakagawa J."/>
        </authorList>
    </citation>
    <scope>NUCLEOTIDE SEQUENCE [LARGE SCALE GENOMIC DNA]</scope>
    <source>
        <strain evidence="3 4">D2-1</strain>
    </source>
</reference>
<dbReference type="Proteomes" id="UP000236162">
    <property type="component" value="Unassembled WGS sequence"/>
</dbReference>
<evidence type="ECO:0000313" key="5">
    <source>
        <dbReference type="Proteomes" id="UP000277896"/>
    </source>
</evidence>
<keyword evidence="1" id="KW-1133">Transmembrane helix</keyword>
<dbReference type="AlphaFoldDB" id="A0AAD0TRF9"/>
<name>A0AAD0TRF9_9LACO</name>
<keyword evidence="4" id="KW-1185">Reference proteome</keyword>
<accession>A0AAD0TRF9</accession>
<reference evidence="2 5" key="2">
    <citation type="submission" date="2018-10" db="EMBL/GenBank/DDBJ databases">
        <title>Genome seuquencing of Lactobacillus species.</title>
        <authorList>
            <person name="Baek C."/>
            <person name="Yi H."/>
        </authorList>
    </citation>
    <scope>NUCLEOTIDE SEQUENCE [LARGE SCALE GENOMIC DNA]</scope>
    <source>
        <strain evidence="2 5">DSM 10667</strain>
    </source>
</reference>
<dbReference type="RefSeq" id="WP_021732186.1">
    <property type="nucleotide sequence ID" value="NZ_AVAI01000136.1"/>
</dbReference>
<organism evidence="2 5">
    <name type="scientific">Lactiplantibacillus paraplantarum</name>
    <dbReference type="NCBI Taxonomy" id="60520"/>
    <lineage>
        <taxon>Bacteria</taxon>
        <taxon>Bacillati</taxon>
        <taxon>Bacillota</taxon>
        <taxon>Bacilli</taxon>
        <taxon>Lactobacillales</taxon>
        <taxon>Lactobacillaceae</taxon>
        <taxon>Lactiplantibacillus</taxon>
    </lineage>
</organism>